<evidence type="ECO:0000313" key="2">
    <source>
        <dbReference type="Proteomes" id="UP000693946"/>
    </source>
</evidence>
<comment type="caution">
    <text evidence="1">The sequence shown here is derived from an EMBL/GenBank/DDBJ whole genome shotgun (WGS) entry which is preliminary data.</text>
</comment>
<dbReference type="AlphaFoldDB" id="A0AAV6T981"/>
<keyword evidence="2" id="KW-1185">Reference proteome</keyword>
<gene>
    <name evidence="1" type="ORF">JOB18_033802</name>
</gene>
<accession>A0AAV6T981</accession>
<dbReference type="Proteomes" id="UP000693946">
    <property type="component" value="Linkage Group LG1"/>
</dbReference>
<dbReference type="EMBL" id="JAGKHQ010000001">
    <property type="protein sequence ID" value="KAG7525920.1"/>
    <property type="molecule type" value="Genomic_DNA"/>
</dbReference>
<evidence type="ECO:0000313" key="1">
    <source>
        <dbReference type="EMBL" id="KAG7525920.1"/>
    </source>
</evidence>
<reference evidence="1 2" key="1">
    <citation type="journal article" date="2021" name="Sci. Rep.">
        <title>Chromosome anchoring in Senegalese sole (Solea senegalensis) reveals sex-associated markers and genome rearrangements in flatfish.</title>
        <authorList>
            <person name="Guerrero-Cozar I."/>
            <person name="Gomez-Garrido J."/>
            <person name="Berbel C."/>
            <person name="Martinez-Blanch J.F."/>
            <person name="Alioto T."/>
            <person name="Claros M.G."/>
            <person name="Gagnaire P.A."/>
            <person name="Manchado M."/>
        </authorList>
    </citation>
    <scope>NUCLEOTIDE SEQUENCE [LARGE SCALE GENOMIC DNA]</scope>
    <source>
        <strain evidence="1">Sse05_10M</strain>
    </source>
</reference>
<sequence length="92" mass="10253">MFKLEEKGSAFPDVCCSFDLLLQLKPHPAPPPHLHRLARLLPQQHGYKDSNPTLFAAYAPTCSSIYRHHIHSSQQVSNLGSLHQTALLLPTS</sequence>
<name>A0AAV6T981_SOLSE</name>
<protein>
    <submittedName>
        <fullName evidence="1">Uncharacterized protein</fullName>
    </submittedName>
</protein>
<proteinExistence type="predicted"/>
<organism evidence="1 2">
    <name type="scientific">Solea senegalensis</name>
    <name type="common">Senegalese sole</name>
    <dbReference type="NCBI Taxonomy" id="28829"/>
    <lineage>
        <taxon>Eukaryota</taxon>
        <taxon>Metazoa</taxon>
        <taxon>Chordata</taxon>
        <taxon>Craniata</taxon>
        <taxon>Vertebrata</taxon>
        <taxon>Euteleostomi</taxon>
        <taxon>Actinopterygii</taxon>
        <taxon>Neopterygii</taxon>
        <taxon>Teleostei</taxon>
        <taxon>Neoteleostei</taxon>
        <taxon>Acanthomorphata</taxon>
        <taxon>Carangaria</taxon>
        <taxon>Pleuronectiformes</taxon>
        <taxon>Pleuronectoidei</taxon>
        <taxon>Soleidae</taxon>
        <taxon>Solea</taxon>
    </lineage>
</organism>